<accession>A0AA94JPF9</accession>
<dbReference type="InterPro" id="IPR011055">
    <property type="entry name" value="Dup_hybrid_motif"/>
</dbReference>
<dbReference type="EMBL" id="RWGX01000004">
    <property type="protein sequence ID" value="RVU88571.1"/>
    <property type="molecule type" value="Genomic_DNA"/>
</dbReference>
<dbReference type="CDD" id="cd12797">
    <property type="entry name" value="M23_peptidase"/>
    <property type="match status" value="1"/>
</dbReference>
<feature type="domain" description="M23ase beta-sheet core" evidence="1">
    <location>
        <begin position="2"/>
        <end position="91"/>
    </location>
</feature>
<dbReference type="PANTHER" id="PTHR21666:SF270">
    <property type="entry name" value="MUREIN HYDROLASE ACTIVATOR ENVC"/>
    <property type="match status" value="1"/>
</dbReference>
<dbReference type="InterPro" id="IPR016047">
    <property type="entry name" value="M23ase_b-sheet_dom"/>
</dbReference>
<organism evidence="2">
    <name type="scientific">Flavobacterium columnare</name>
    <dbReference type="NCBI Taxonomy" id="996"/>
    <lineage>
        <taxon>Bacteria</taxon>
        <taxon>Pseudomonadati</taxon>
        <taxon>Bacteroidota</taxon>
        <taxon>Flavobacteriia</taxon>
        <taxon>Flavobacteriales</taxon>
        <taxon>Flavobacteriaceae</taxon>
        <taxon>Flavobacterium</taxon>
    </lineage>
</organism>
<protein>
    <submittedName>
        <fullName evidence="2">M23 family metallopeptidase</fullName>
    </submittedName>
</protein>
<comment type="caution">
    <text evidence="2">The sequence shown here is derived from an EMBL/GenBank/DDBJ whole genome shotgun (WGS) entry which is preliminary data.</text>
</comment>
<dbReference type="InterPro" id="IPR050570">
    <property type="entry name" value="Cell_wall_metabolism_enzyme"/>
</dbReference>
<proteinExistence type="predicted"/>
<gene>
    <name evidence="2" type="ORF">EJB19_10485</name>
</gene>
<dbReference type="SUPFAM" id="SSF51261">
    <property type="entry name" value="Duplicated hybrid motif"/>
    <property type="match status" value="1"/>
</dbReference>
<evidence type="ECO:0000259" key="1">
    <source>
        <dbReference type="Pfam" id="PF01551"/>
    </source>
</evidence>
<name>A0AA94JPF9_9FLAO</name>
<sequence>MYACVDGEVNEIYYSESYGNRVNIKGDYDGNTYWFFYAHLSETLVTAKDTEGNVTKLKAEDLIGKPGKTGSSATALKENQVHLHFEVRNTSARTGGKLDPLATIEELKNDVITNPDKTKQTGN</sequence>
<dbReference type="Gene3D" id="2.70.70.10">
    <property type="entry name" value="Glucose Permease (Domain IIA)"/>
    <property type="match status" value="1"/>
</dbReference>
<dbReference type="PANTHER" id="PTHR21666">
    <property type="entry name" value="PEPTIDASE-RELATED"/>
    <property type="match status" value="1"/>
</dbReference>
<dbReference type="Pfam" id="PF01551">
    <property type="entry name" value="Peptidase_M23"/>
    <property type="match status" value="1"/>
</dbReference>
<dbReference type="GO" id="GO:0004222">
    <property type="term" value="F:metalloendopeptidase activity"/>
    <property type="evidence" value="ECO:0007669"/>
    <property type="project" value="TreeGrafter"/>
</dbReference>
<reference evidence="2" key="1">
    <citation type="submission" date="2018-12" db="EMBL/GenBank/DDBJ databases">
        <title>Draft genome sequence of Flaovobacterium columnare BGFS27 isolated from channel catfish in Alabama.</title>
        <authorList>
            <person name="Cai W."/>
            <person name="Arias C."/>
        </authorList>
    </citation>
    <scope>NUCLEOTIDE SEQUENCE [LARGE SCALE GENOMIC DNA]</scope>
    <source>
        <strain evidence="2">BGFS27</strain>
    </source>
</reference>
<evidence type="ECO:0000313" key="2">
    <source>
        <dbReference type="EMBL" id="RVU88571.1"/>
    </source>
</evidence>
<dbReference type="AlphaFoldDB" id="A0AA94JPF9"/>